<dbReference type="Proteomes" id="UP000199611">
    <property type="component" value="Unassembled WGS sequence"/>
</dbReference>
<dbReference type="STRING" id="39841.SAMN05660836_00201"/>
<dbReference type="RefSeq" id="WP_093392773.1">
    <property type="nucleotide sequence ID" value="NZ_FOUU01000001.1"/>
</dbReference>
<protein>
    <submittedName>
        <fullName evidence="2">Spore maturation protein CgeB</fullName>
    </submittedName>
</protein>
<dbReference type="EMBL" id="FOUU01000001">
    <property type="protein sequence ID" value="SFM42984.1"/>
    <property type="molecule type" value="Genomic_DNA"/>
</dbReference>
<keyword evidence="3" id="KW-1185">Reference proteome</keyword>
<sequence length="343" mass="40437">MKIFIAEPIEGGSVPVAHYCARGFSQMGYQVLFFRGTSFATAHDYIKNLTHRNFNHPLFLLFIEFMKRAVQQCIDEAEPDIVFGVSQSPLFPENLLTSRSRKIITILWFPEDCNRFTSWKRLAPHCDFFFIIQKEPVLSTIRRLCPQTHYLPVAADQEIHRPIKLSPQEKAFFGSDISFVGAGYRNRVHIFRALLDYNFKIWGNDWYLEPDDPLLQVIQNKDRRIPVEEYVKVFNATKININLHSSLEPRSIGGDFINPRTFEIAACRAFQLVDRRSLLKEIFKDDEIVTFESLQELKRLIDRFLIHDDEREEFARRAYKAVLERHTYLHRVKKISDTLWYNK</sequence>
<evidence type="ECO:0000259" key="1">
    <source>
        <dbReference type="Pfam" id="PF13524"/>
    </source>
</evidence>
<name>A0A1I4QSD9_9BACT</name>
<dbReference type="AlphaFoldDB" id="A0A1I4QSD9"/>
<accession>A0A1I4QSD9</accession>
<evidence type="ECO:0000313" key="2">
    <source>
        <dbReference type="EMBL" id="SFM42984.1"/>
    </source>
</evidence>
<dbReference type="Pfam" id="PF13524">
    <property type="entry name" value="Glyco_trans_1_2"/>
    <property type="match status" value="1"/>
</dbReference>
<feature type="domain" description="Spore protein YkvP/CgeB glycosyl transferase-like" evidence="1">
    <location>
        <begin position="189"/>
        <end position="335"/>
    </location>
</feature>
<dbReference type="SUPFAM" id="SSF53756">
    <property type="entry name" value="UDP-Glycosyltransferase/glycogen phosphorylase"/>
    <property type="match status" value="1"/>
</dbReference>
<dbReference type="OrthoDB" id="9791241at2"/>
<organism evidence="2 3">
    <name type="scientific">Thermodesulforhabdus norvegica</name>
    <dbReference type="NCBI Taxonomy" id="39841"/>
    <lineage>
        <taxon>Bacteria</taxon>
        <taxon>Pseudomonadati</taxon>
        <taxon>Thermodesulfobacteriota</taxon>
        <taxon>Syntrophobacteria</taxon>
        <taxon>Syntrophobacterales</taxon>
        <taxon>Thermodesulforhabdaceae</taxon>
        <taxon>Thermodesulforhabdus</taxon>
    </lineage>
</organism>
<reference evidence="2 3" key="1">
    <citation type="submission" date="2016-10" db="EMBL/GenBank/DDBJ databases">
        <authorList>
            <person name="de Groot N.N."/>
        </authorList>
    </citation>
    <scope>NUCLEOTIDE SEQUENCE [LARGE SCALE GENOMIC DNA]</scope>
    <source>
        <strain evidence="2 3">DSM 9990</strain>
    </source>
</reference>
<gene>
    <name evidence="2" type="ORF">SAMN05660836_00201</name>
</gene>
<proteinExistence type="predicted"/>
<evidence type="ECO:0000313" key="3">
    <source>
        <dbReference type="Proteomes" id="UP000199611"/>
    </source>
</evidence>
<dbReference type="InterPro" id="IPR055259">
    <property type="entry name" value="YkvP/CgeB_Glyco_trans-like"/>
</dbReference>